<dbReference type="GO" id="GO:0042138">
    <property type="term" value="P:meiotic DNA double-strand break formation"/>
    <property type="evidence" value="ECO:0007669"/>
    <property type="project" value="TreeGrafter"/>
</dbReference>
<evidence type="ECO:0000256" key="3">
    <source>
        <dbReference type="ARBA" id="ARBA00004286"/>
    </source>
</evidence>
<dbReference type="GO" id="GO:0031573">
    <property type="term" value="P:mitotic intra-S DNA damage checkpoint signaling"/>
    <property type="evidence" value="ECO:0007669"/>
    <property type="project" value="TreeGrafter"/>
</dbReference>
<feature type="active site" description="Proton donor" evidence="17">
    <location>
        <position position="145"/>
    </location>
</feature>
<keyword evidence="6 16" id="KW-0540">Nuclease</keyword>
<evidence type="ECO:0000256" key="11">
    <source>
        <dbReference type="ARBA" id="ARBA00022839"/>
    </source>
</evidence>
<comment type="subcellular location">
    <subcellularLocation>
        <location evidence="3">Chromosome</location>
    </subcellularLocation>
    <subcellularLocation>
        <location evidence="2 16">Nucleus</location>
    </subcellularLocation>
</comment>
<evidence type="ECO:0000256" key="1">
    <source>
        <dbReference type="ARBA" id="ARBA00001936"/>
    </source>
</evidence>
<dbReference type="PANTHER" id="PTHR10139">
    <property type="entry name" value="DOUBLE-STRAND BREAK REPAIR PROTEIN MRE11"/>
    <property type="match status" value="1"/>
</dbReference>
<keyword evidence="11 16" id="KW-0269">Exonuclease</keyword>
<name>A0A4R0RNK8_9APHY</name>
<dbReference type="InterPro" id="IPR029052">
    <property type="entry name" value="Metallo-depent_PP-like"/>
</dbReference>
<dbReference type="InterPro" id="IPR003701">
    <property type="entry name" value="Mre11"/>
</dbReference>
<evidence type="ECO:0000259" key="20">
    <source>
        <dbReference type="SMART" id="SM01347"/>
    </source>
</evidence>
<accession>A0A4R0RNK8</accession>
<dbReference type="GO" id="GO:0000724">
    <property type="term" value="P:double-strand break repair via homologous recombination"/>
    <property type="evidence" value="ECO:0007669"/>
    <property type="project" value="TreeGrafter"/>
</dbReference>
<gene>
    <name evidence="21" type="primary">MRE11</name>
    <name evidence="21" type="ORF">EIP91_010185</name>
</gene>
<evidence type="ECO:0000256" key="4">
    <source>
        <dbReference type="ARBA" id="ARBA00009028"/>
    </source>
</evidence>
<dbReference type="CDD" id="cd00840">
    <property type="entry name" value="MPP_Mre11_N"/>
    <property type="match status" value="1"/>
</dbReference>
<dbReference type="GO" id="GO:0030145">
    <property type="term" value="F:manganese ion binding"/>
    <property type="evidence" value="ECO:0007669"/>
    <property type="project" value="UniProtKB-UniRule"/>
</dbReference>
<dbReference type="Gene3D" id="3.60.21.10">
    <property type="match status" value="1"/>
</dbReference>
<dbReference type="InterPro" id="IPR007281">
    <property type="entry name" value="Mre11_DNA-bd"/>
</dbReference>
<keyword evidence="14 16" id="KW-0539">Nucleus</keyword>
<evidence type="ECO:0000256" key="8">
    <source>
        <dbReference type="ARBA" id="ARBA00022759"/>
    </source>
</evidence>
<keyword evidence="7" id="KW-0479">Metal-binding</keyword>
<evidence type="ECO:0000256" key="9">
    <source>
        <dbReference type="ARBA" id="ARBA00022763"/>
    </source>
</evidence>
<dbReference type="NCBIfam" id="TIGR00583">
    <property type="entry name" value="mre11"/>
    <property type="match status" value="1"/>
</dbReference>
<sequence>MSSDDEAGGPAPTQGQMGDGNAFPEDTFRIMLATDNHIGYNERDPIRGQDSINTFREILQLAVKYEVDFVLLAGDLFHENRPSRDTLYQVMALLREYCLNDRPIQIELLSDPDEGRAAGYSFPAVNYEDPNLNVGMPVFSIHGNHDDPQGAGPQGALCALDMLSVSGLINYMGKFDLPVNGAEALNSGIAVKPVLLRKGDSRLALYGIGNVKDQRMHFELRSNRVRMFMPKDKDDWFNVLLLHQNRVPHGPQQSVPEGMFDDSIDLVVWGHEHDCRIEPEIVAGKKYRITQPGSSVATSLGDGESIEKHVGLLEIHGKEYKMTAIPLRTVRPFVLDECSLEEVAEEEGLDLTDRMEITKFLKKRVNELIDKANALWDERNVQAVEAGDVELPRMLPLIRLKVDTTGVSEMSNPVRFGQEFQGRIANPRDVLVFHRAKRSGARGGKVVMEQPELSIDDPSLSIAEKLSRVRVQTLVQEYLAAQELQLLGEAGMSDAIEAFVDKDDIHSIQNHVAVSLKSLMKGVSAEETFVEEDDLDEAVQCFVIVEKVRERHEQEYLDRQRDGRGAAKAKGKARAEESDRESVDSMMMDVDIGAGGSDFEVLESDPPPKKKAAAKKAAPAKKAPAKAAAKAPAKGRGKKAAPPSDDEDDDDEIEEVPKPAAKRTNRAATLRQVLKYFEAGQTAAKKAPVKKATAGGSKQATLSFAPTGSRTTSTRVAATRAKKKTAEVIDSDSV</sequence>
<dbReference type="InterPro" id="IPR038487">
    <property type="entry name" value="Mre11_capping_dom"/>
</dbReference>
<keyword evidence="13 16" id="KW-0464">Manganese</keyword>
<evidence type="ECO:0000256" key="7">
    <source>
        <dbReference type="ARBA" id="ARBA00022723"/>
    </source>
</evidence>
<dbReference type="InterPro" id="IPR041796">
    <property type="entry name" value="Mre11_N"/>
</dbReference>
<dbReference type="Pfam" id="PF00149">
    <property type="entry name" value="Metallophos"/>
    <property type="match status" value="1"/>
</dbReference>
<feature type="region of interest" description="Disordered" evidence="19">
    <location>
        <begin position="556"/>
        <end position="667"/>
    </location>
</feature>
<feature type="domain" description="Mre11 DNA-binding" evidence="20">
    <location>
        <begin position="320"/>
        <end position="499"/>
    </location>
</feature>
<evidence type="ECO:0000256" key="10">
    <source>
        <dbReference type="ARBA" id="ARBA00022801"/>
    </source>
</evidence>
<dbReference type="PANTHER" id="PTHR10139:SF1">
    <property type="entry name" value="DOUBLE-STRAND BREAK REPAIR PROTEIN MRE11"/>
    <property type="match status" value="1"/>
</dbReference>
<dbReference type="InterPro" id="IPR004843">
    <property type="entry name" value="Calcineurin-like_PHP"/>
</dbReference>
<dbReference type="GO" id="GO:0030870">
    <property type="term" value="C:Mre11 complex"/>
    <property type="evidence" value="ECO:0007669"/>
    <property type="project" value="UniProtKB-UniRule"/>
</dbReference>
<dbReference type="GO" id="GO:0000014">
    <property type="term" value="F:single-stranded DNA endodeoxyribonuclease activity"/>
    <property type="evidence" value="ECO:0007669"/>
    <property type="project" value="TreeGrafter"/>
</dbReference>
<feature type="compositionally biased region" description="Basic and acidic residues" evidence="19">
    <location>
        <begin position="556"/>
        <end position="565"/>
    </location>
</feature>
<feature type="region of interest" description="Disordered" evidence="19">
    <location>
        <begin position="681"/>
        <end position="734"/>
    </location>
</feature>
<evidence type="ECO:0000256" key="13">
    <source>
        <dbReference type="ARBA" id="ARBA00023211"/>
    </source>
</evidence>
<dbReference type="Proteomes" id="UP000292702">
    <property type="component" value="Unassembled WGS sequence"/>
</dbReference>
<comment type="function">
    <text evidence="16">Core component of the MRN complex, which plays a central role in double-strand break (DSB) repair, DNA recombination, maintenance of telomere integrity and meiosis. The MRN complex is involved in the repair of DNA double-strand breaks (DSBs) via homologous recombination (HR), an error-free mechanism which primarily occurs during S and G2 phases. The complex (1) mediates the end resection of damaged DNA, which generates proper single-stranded DNA, a key initial steps in HR, and is (2) required for the recruitment of other repair factors and efficient activation of ATM and ATR upon DNA damage. Within the MRN complex, MRE11 possesses both single-strand endonuclease activity and double-strand-specific 3'-5' exonuclease activity. MRE11 first endonucleolytically cleaves the 5' strand at DNA DSB ends to prevent non-homologous end joining (NHEJ) and licence HR. It then generates a single-stranded DNA gap via 3' to 5' exonucleolytic degradation, which is required for single-strand invasion and recombination.</text>
</comment>
<evidence type="ECO:0000256" key="2">
    <source>
        <dbReference type="ARBA" id="ARBA00004123"/>
    </source>
</evidence>
<evidence type="ECO:0000256" key="16">
    <source>
        <dbReference type="PIRNR" id="PIRNR000882"/>
    </source>
</evidence>
<dbReference type="SMART" id="SM01347">
    <property type="entry name" value="Mre11_DNA_bind"/>
    <property type="match status" value="1"/>
</dbReference>
<dbReference type="AlphaFoldDB" id="A0A4R0RNK8"/>
<dbReference type="SUPFAM" id="SSF56300">
    <property type="entry name" value="Metallo-dependent phosphatases"/>
    <property type="match status" value="1"/>
</dbReference>
<keyword evidence="8 16" id="KW-0255">Endonuclease</keyword>
<dbReference type="EMBL" id="RWJN01000060">
    <property type="protein sequence ID" value="TCD68663.1"/>
    <property type="molecule type" value="Genomic_DNA"/>
</dbReference>
<keyword evidence="5" id="KW-0158">Chromosome</keyword>
<keyword evidence="10 16" id="KW-0378">Hydrolase</keyword>
<comment type="similarity">
    <text evidence="4 16 18">Belongs to the MRE11/RAD32 family.</text>
</comment>
<proteinExistence type="inferred from homology"/>
<dbReference type="GO" id="GO:0035861">
    <property type="term" value="C:site of double-strand break"/>
    <property type="evidence" value="ECO:0007669"/>
    <property type="project" value="TreeGrafter"/>
</dbReference>
<evidence type="ECO:0000256" key="14">
    <source>
        <dbReference type="ARBA" id="ARBA00023242"/>
    </source>
</evidence>
<evidence type="ECO:0000256" key="17">
    <source>
        <dbReference type="PIRSR" id="PIRSR000882-1"/>
    </source>
</evidence>
<comment type="cofactor">
    <cofactor evidence="1 16">
        <name>Mn(2+)</name>
        <dbReference type="ChEBI" id="CHEBI:29035"/>
    </cofactor>
</comment>
<dbReference type="PIRSF" id="PIRSF000882">
    <property type="entry name" value="DSB_repair_MRE11"/>
    <property type="match status" value="1"/>
</dbReference>
<protein>
    <recommendedName>
        <fullName evidence="16">Double-strand break repair protein</fullName>
    </recommendedName>
</protein>
<dbReference type="GO" id="GO:0007095">
    <property type="term" value="P:mitotic G2 DNA damage checkpoint signaling"/>
    <property type="evidence" value="ECO:0007669"/>
    <property type="project" value="TreeGrafter"/>
</dbReference>
<evidence type="ECO:0000256" key="5">
    <source>
        <dbReference type="ARBA" id="ARBA00022454"/>
    </source>
</evidence>
<dbReference type="GO" id="GO:0000723">
    <property type="term" value="P:telomere maintenance"/>
    <property type="evidence" value="ECO:0007669"/>
    <property type="project" value="TreeGrafter"/>
</dbReference>
<dbReference type="Gene3D" id="3.30.110.110">
    <property type="entry name" value="Mre11, capping domain"/>
    <property type="match status" value="1"/>
</dbReference>
<feature type="region of interest" description="Disordered" evidence="19">
    <location>
        <begin position="1"/>
        <end position="22"/>
    </location>
</feature>
<keyword evidence="22" id="KW-1185">Reference proteome</keyword>
<dbReference type="GO" id="GO:0097552">
    <property type="term" value="P:mitochondrial double-strand break repair via homologous recombination"/>
    <property type="evidence" value="ECO:0007669"/>
    <property type="project" value="TreeGrafter"/>
</dbReference>
<evidence type="ECO:0000256" key="15">
    <source>
        <dbReference type="ARBA" id="ARBA00023254"/>
    </source>
</evidence>
<dbReference type="STRING" id="92696.A0A4R0RNK8"/>
<feature type="compositionally biased region" description="Acidic residues" evidence="19">
    <location>
        <begin position="644"/>
        <end position="654"/>
    </location>
</feature>
<evidence type="ECO:0000256" key="6">
    <source>
        <dbReference type="ARBA" id="ARBA00022722"/>
    </source>
</evidence>
<organism evidence="21 22">
    <name type="scientific">Steccherinum ochraceum</name>
    <dbReference type="NCBI Taxonomy" id="92696"/>
    <lineage>
        <taxon>Eukaryota</taxon>
        <taxon>Fungi</taxon>
        <taxon>Dikarya</taxon>
        <taxon>Basidiomycota</taxon>
        <taxon>Agaricomycotina</taxon>
        <taxon>Agaricomycetes</taxon>
        <taxon>Polyporales</taxon>
        <taxon>Steccherinaceae</taxon>
        <taxon>Steccherinum</taxon>
    </lineage>
</organism>
<feature type="compositionally biased region" description="Low complexity" evidence="19">
    <location>
        <begin position="615"/>
        <end position="632"/>
    </location>
</feature>
<reference evidence="21 22" key="1">
    <citation type="submission" date="2018-11" db="EMBL/GenBank/DDBJ databases">
        <title>Genome assembly of Steccherinum ochraceum LE-BIN_3174, the white-rot fungus of the Steccherinaceae family (The Residual Polyporoid clade, Polyporales, Basidiomycota).</title>
        <authorList>
            <person name="Fedorova T.V."/>
            <person name="Glazunova O.A."/>
            <person name="Landesman E.O."/>
            <person name="Moiseenko K.V."/>
            <person name="Psurtseva N.V."/>
            <person name="Savinova O.S."/>
            <person name="Shakhova N.V."/>
            <person name="Tyazhelova T.V."/>
            <person name="Vasina D.V."/>
        </authorList>
    </citation>
    <scope>NUCLEOTIDE SEQUENCE [LARGE SCALE GENOMIC DNA]</scope>
    <source>
        <strain evidence="21 22">LE-BIN_3174</strain>
    </source>
</reference>
<keyword evidence="9 16" id="KW-0227">DNA damage</keyword>
<feature type="compositionally biased region" description="Polar residues" evidence="19">
    <location>
        <begin position="696"/>
        <end position="708"/>
    </location>
</feature>
<dbReference type="GO" id="GO:0006303">
    <property type="term" value="P:double-strand break repair via nonhomologous end joining"/>
    <property type="evidence" value="ECO:0007669"/>
    <property type="project" value="TreeGrafter"/>
</dbReference>
<dbReference type="GO" id="GO:0008296">
    <property type="term" value="F:3'-5'-DNA exonuclease activity"/>
    <property type="evidence" value="ECO:0007669"/>
    <property type="project" value="InterPro"/>
</dbReference>
<evidence type="ECO:0000256" key="19">
    <source>
        <dbReference type="SAM" id="MobiDB-lite"/>
    </source>
</evidence>
<evidence type="ECO:0000313" key="21">
    <source>
        <dbReference type="EMBL" id="TCD68663.1"/>
    </source>
</evidence>
<evidence type="ECO:0000256" key="12">
    <source>
        <dbReference type="ARBA" id="ARBA00023204"/>
    </source>
</evidence>
<keyword evidence="15 16" id="KW-0469">Meiosis</keyword>
<feature type="compositionally biased region" description="Low complexity" evidence="19">
    <location>
        <begin position="709"/>
        <end position="719"/>
    </location>
</feature>
<evidence type="ECO:0000256" key="18">
    <source>
        <dbReference type="RuleBase" id="RU003447"/>
    </source>
</evidence>
<dbReference type="FunFam" id="3.60.21.10:FF:000011">
    <property type="entry name" value="Double-strand break repair protein"/>
    <property type="match status" value="1"/>
</dbReference>
<comment type="caution">
    <text evidence="21">The sequence shown here is derived from an EMBL/GenBank/DDBJ whole genome shotgun (WGS) entry which is preliminary data.</text>
</comment>
<feature type="compositionally biased region" description="Basic and acidic residues" evidence="19">
    <location>
        <begin position="573"/>
        <end position="583"/>
    </location>
</feature>
<keyword evidence="12 16" id="KW-0234">DNA repair</keyword>
<evidence type="ECO:0000313" key="22">
    <source>
        <dbReference type="Proteomes" id="UP000292702"/>
    </source>
</evidence>
<dbReference type="Pfam" id="PF04152">
    <property type="entry name" value="Mre11_DNA_bind"/>
    <property type="match status" value="1"/>
</dbReference>
<dbReference type="OrthoDB" id="30417at2759"/>
<feature type="compositionally biased region" description="Low complexity" evidence="19">
    <location>
        <begin position="682"/>
        <end position="694"/>
    </location>
</feature>